<evidence type="ECO:0000259" key="9">
    <source>
        <dbReference type="Pfam" id="PF02714"/>
    </source>
</evidence>
<evidence type="ECO:0000313" key="12">
    <source>
        <dbReference type="EMBL" id="TPX74425.1"/>
    </source>
</evidence>
<dbReference type="Pfam" id="PF02714">
    <property type="entry name" value="RSN1_7TM"/>
    <property type="match status" value="1"/>
</dbReference>
<organism evidence="12 13">
    <name type="scientific">Chytriomyces confervae</name>
    <dbReference type="NCBI Taxonomy" id="246404"/>
    <lineage>
        <taxon>Eukaryota</taxon>
        <taxon>Fungi</taxon>
        <taxon>Fungi incertae sedis</taxon>
        <taxon>Chytridiomycota</taxon>
        <taxon>Chytridiomycota incertae sedis</taxon>
        <taxon>Chytridiomycetes</taxon>
        <taxon>Chytridiales</taxon>
        <taxon>Chytriomycetaceae</taxon>
        <taxon>Chytriomyces</taxon>
    </lineage>
</organism>
<comment type="caution">
    <text evidence="12">The sequence shown here is derived from an EMBL/GenBank/DDBJ whole genome shotgun (WGS) entry which is preliminary data.</text>
</comment>
<evidence type="ECO:0000256" key="6">
    <source>
        <dbReference type="ARBA" id="ARBA00023136"/>
    </source>
</evidence>
<dbReference type="Proteomes" id="UP000320333">
    <property type="component" value="Unassembled WGS sequence"/>
</dbReference>
<feature type="transmembrane region" description="Helical" evidence="8">
    <location>
        <begin position="770"/>
        <end position="791"/>
    </location>
</feature>
<dbReference type="InterPro" id="IPR003864">
    <property type="entry name" value="CSC1/OSCA1-like_7TM"/>
</dbReference>
<dbReference type="STRING" id="246404.A0A507FFB1"/>
<dbReference type="InterPro" id="IPR027815">
    <property type="entry name" value="CSC1/OSCA1-like_cyt"/>
</dbReference>
<dbReference type="OrthoDB" id="1689567at2759"/>
<comment type="subcellular location">
    <subcellularLocation>
        <location evidence="1">Membrane</location>
        <topology evidence="1">Multi-pass membrane protein</topology>
    </subcellularLocation>
</comment>
<feature type="region of interest" description="Disordered" evidence="7">
    <location>
        <begin position="1050"/>
        <end position="1071"/>
    </location>
</feature>
<evidence type="ECO:0000256" key="8">
    <source>
        <dbReference type="SAM" id="Phobius"/>
    </source>
</evidence>
<evidence type="ECO:0000256" key="1">
    <source>
        <dbReference type="ARBA" id="ARBA00004141"/>
    </source>
</evidence>
<evidence type="ECO:0000256" key="3">
    <source>
        <dbReference type="ARBA" id="ARBA00022448"/>
    </source>
</evidence>
<evidence type="ECO:0000256" key="2">
    <source>
        <dbReference type="ARBA" id="ARBA00007779"/>
    </source>
</evidence>
<keyword evidence="6 8" id="KW-0472">Membrane</keyword>
<feature type="compositionally biased region" description="Polar residues" evidence="7">
    <location>
        <begin position="1050"/>
        <end position="1069"/>
    </location>
</feature>
<feature type="compositionally biased region" description="Polar residues" evidence="7">
    <location>
        <begin position="879"/>
        <end position="888"/>
    </location>
</feature>
<feature type="domain" description="CSC1/OSCA1-like cytosolic" evidence="11">
    <location>
        <begin position="314"/>
        <end position="504"/>
    </location>
</feature>
<feature type="transmembrane region" description="Helical" evidence="8">
    <location>
        <begin position="610"/>
        <end position="627"/>
    </location>
</feature>
<feature type="transmembrane region" description="Helical" evidence="8">
    <location>
        <begin position="577"/>
        <end position="598"/>
    </location>
</feature>
<dbReference type="Pfam" id="PF14703">
    <property type="entry name" value="PHM7_cyt"/>
    <property type="match status" value="1"/>
</dbReference>
<evidence type="ECO:0008006" key="14">
    <source>
        <dbReference type="Google" id="ProtNLM"/>
    </source>
</evidence>
<feature type="domain" description="CSC1/OSCA1-like 7TM region" evidence="9">
    <location>
        <begin position="517"/>
        <end position="789"/>
    </location>
</feature>
<feature type="transmembrane region" description="Helical" evidence="8">
    <location>
        <begin position="39"/>
        <end position="59"/>
    </location>
</feature>
<reference evidence="12 13" key="1">
    <citation type="journal article" date="2019" name="Sci. Rep.">
        <title>Comparative genomics of chytrid fungi reveal insights into the obligate biotrophic and pathogenic lifestyle of Synchytrium endobioticum.</title>
        <authorList>
            <person name="van de Vossenberg B.T.L.H."/>
            <person name="Warris S."/>
            <person name="Nguyen H.D.T."/>
            <person name="van Gent-Pelzer M.P.E."/>
            <person name="Joly D.L."/>
            <person name="van de Geest H.C."/>
            <person name="Bonants P.J.M."/>
            <person name="Smith D.S."/>
            <person name="Levesque C.A."/>
            <person name="van der Lee T.A.J."/>
        </authorList>
    </citation>
    <scope>NUCLEOTIDE SEQUENCE [LARGE SCALE GENOMIC DNA]</scope>
    <source>
        <strain evidence="12 13">CBS 675.73</strain>
    </source>
</reference>
<dbReference type="PANTHER" id="PTHR13018:SF139">
    <property type="entry name" value="PHOSPHATE METABOLISM PROTEIN 7"/>
    <property type="match status" value="1"/>
</dbReference>
<dbReference type="InterPro" id="IPR045122">
    <property type="entry name" value="Csc1-like"/>
</dbReference>
<dbReference type="PANTHER" id="PTHR13018">
    <property type="entry name" value="PROBABLE MEMBRANE PROTEIN DUF221-RELATED"/>
    <property type="match status" value="1"/>
</dbReference>
<comment type="similarity">
    <text evidence="2">Belongs to the CSC1 (TC 1.A.17) family.</text>
</comment>
<proteinExistence type="inferred from homology"/>
<evidence type="ECO:0000259" key="11">
    <source>
        <dbReference type="Pfam" id="PF14703"/>
    </source>
</evidence>
<feature type="transmembrane region" description="Helical" evidence="8">
    <location>
        <begin position="121"/>
        <end position="142"/>
    </location>
</feature>
<dbReference type="GO" id="GO:0005227">
    <property type="term" value="F:calcium-activated cation channel activity"/>
    <property type="evidence" value="ECO:0007669"/>
    <property type="project" value="InterPro"/>
</dbReference>
<name>A0A507FFB1_9FUNG</name>
<feature type="region of interest" description="Disordered" evidence="7">
    <location>
        <begin position="861"/>
        <end position="888"/>
    </location>
</feature>
<feature type="transmembrane region" description="Helical" evidence="8">
    <location>
        <begin position="706"/>
        <end position="726"/>
    </location>
</feature>
<feature type="transmembrane region" description="Helical" evidence="8">
    <location>
        <begin position="518"/>
        <end position="541"/>
    </location>
</feature>
<sequence>MTPPPHQLLETRSIAIIDQTNASEPIVFYVADPSVSGTLSLTFVCAIVILGCFALHEVLRRQKPFFKLFYTRLEACRKEAPDMPTTFFGWITASINTPESFVVEKVGLDAAMFLRFLKMSFLQFLLLTIAVTPALTCINYYATIPSTSTPTNSTLIVTQHLGLATFSISNVTDGSSWLIAHTLFTLLVTFTTYYTLYKGFKEFATLSSTYLREDNNHGSNADRPAWRANEALQLRTVLVQNIPPNLRSGAKLSAWFEDLGVGEVEVALLDKSVSSSIFMDIPQTNVHGSTATAAAAAGTGHSSAKKRNIQVVLSKLLEERAAALQGLERSFLLWSRNIAEAKKKLERRRPFTLKWEIPLSGEVSSSSQAAFNKRESMVDIVSAHLSEDEVQKLRPKLGWLKRPREFREASTVSKSAASHDDAIEYYTNHLNKLTAMVKLERLKALDPDLLLKHNNILQKNGSAFVTFKTQRSAQIAVQVLLFSSFNRYKMQISLAPAPQDVIWPTISMHPIRRHIQSYLVNIIAIAFTFFWIVPASSVAVLTNLDELAKFQPLSPLISTIARNPSLYVFLKTIGPPIVINIFNMIIPYIFEFIIGLQGLESRSKIETRTLAHYFFFLIFNVLLVFTLSKAVLNYINLVVANPYAVFQILAGTLPTGATFFINYITIDIVFFALELLRPAILIWNAFLKLSNKTPRQLHEMNLMTSYLNFGILYPIHILIFIIALVYSVVAPIILLPATIYFGLGYLVYRNQLLFVYVKEWEAYGRHWTMAFSRIIIGLIIFQITMAGMFLIKGANYCSIVPVLLIPTTVIFHAHCMETFQKRTRIIPLDQLPPPKLLRINISSNSKPNLTLDRDFKLSALLPPSRSPSQRKPKSPTSPNTSGPLNPLNTSDPILITAEMVSSDKSLPNASSQILSSNWMEAGDDTGEEIILEPHVVLSPEESLLERYPVSYLNPVFSKPLPRPWLPLSVAGYWQLLPRYVSEPDLEIAPVLASIEPGPSVLQNPFENAEIRIQNDPLISLDRQMQSPTTEATNPIMQEITKMDVGGSGSFDNLGSRETFTTTSGSNPQLAPNDRVRRLTKTGVRRGSMSKGLMVVGAKGEISSTHEEVHLELDGGKVRKWKGSKDDGLHAVTVLDVKGGDILESKEELP</sequence>
<dbReference type="GO" id="GO:0005886">
    <property type="term" value="C:plasma membrane"/>
    <property type="evidence" value="ECO:0007669"/>
    <property type="project" value="TreeGrafter"/>
</dbReference>
<evidence type="ECO:0000313" key="13">
    <source>
        <dbReference type="Proteomes" id="UP000320333"/>
    </source>
</evidence>
<feature type="domain" description="CSC1/OSCA1-like N-terminal transmembrane" evidence="10">
    <location>
        <begin position="44"/>
        <end position="198"/>
    </location>
</feature>
<gene>
    <name evidence="12" type="ORF">CcCBS67573_g04304</name>
</gene>
<keyword evidence="13" id="KW-1185">Reference proteome</keyword>
<evidence type="ECO:0000256" key="5">
    <source>
        <dbReference type="ARBA" id="ARBA00022989"/>
    </source>
</evidence>
<accession>A0A507FFB1</accession>
<keyword evidence="3" id="KW-0813">Transport</keyword>
<feature type="transmembrane region" description="Helical" evidence="8">
    <location>
        <begin position="732"/>
        <end position="749"/>
    </location>
</feature>
<keyword evidence="5 8" id="KW-1133">Transmembrane helix</keyword>
<dbReference type="InterPro" id="IPR032880">
    <property type="entry name" value="CSC1/OSCA1-like_N"/>
</dbReference>
<dbReference type="EMBL" id="QEAP01000126">
    <property type="protein sequence ID" value="TPX74425.1"/>
    <property type="molecule type" value="Genomic_DNA"/>
</dbReference>
<feature type="transmembrane region" description="Helical" evidence="8">
    <location>
        <begin position="177"/>
        <end position="196"/>
    </location>
</feature>
<protein>
    <recommendedName>
        <fullName evidence="14">CSC1/OSCA1-like 7TM region domain-containing protein</fullName>
    </recommendedName>
</protein>
<evidence type="ECO:0000256" key="7">
    <source>
        <dbReference type="SAM" id="MobiDB-lite"/>
    </source>
</evidence>
<keyword evidence="4 8" id="KW-0812">Transmembrane</keyword>
<evidence type="ECO:0000259" key="10">
    <source>
        <dbReference type="Pfam" id="PF13967"/>
    </source>
</evidence>
<evidence type="ECO:0000256" key="4">
    <source>
        <dbReference type="ARBA" id="ARBA00022692"/>
    </source>
</evidence>
<dbReference type="Pfam" id="PF13967">
    <property type="entry name" value="RSN1_TM"/>
    <property type="match status" value="1"/>
</dbReference>
<dbReference type="AlphaFoldDB" id="A0A507FFB1"/>